<evidence type="ECO:0000313" key="2">
    <source>
        <dbReference type="EMBL" id="MFC1572207.1"/>
    </source>
</evidence>
<accession>A0ABV6YIP0</accession>
<dbReference type="Proteomes" id="UP001593833">
    <property type="component" value="Unassembled WGS sequence"/>
</dbReference>
<dbReference type="Pfam" id="PF17963">
    <property type="entry name" value="Big_9"/>
    <property type="match status" value="1"/>
</dbReference>
<evidence type="ECO:0000256" key="1">
    <source>
        <dbReference type="SAM" id="SignalP"/>
    </source>
</evidence>
<evidence type="ECO:0000313" key="3">
    <source>
        <dbReference type="Proteomes" id="UP001593833"/>
    </source>
</evidence>
<dbReference type="Gene3D" id="2.60.40.2810">
    <property type="match status" value="1"/>
</dbReference>
<dbReference type="Gene3D" id="2.160.20.10">
    <property type="entry name" value="Single-stranded right-handed beta-helix, Pectin lyase-like"/>
    <property type="match status" value="1"/>
</dbReference>
<dbReference type="PANTHER" id="PTHR11319">
    <property type="entry name" value="G PROTEIN-COUPLED RECEPTOR-RELATED"/>
    <property type="match status" value="1"/>
</dbReference>
<dbReference type="SUPFAM" id="SSF51126">
    <property type="entry name" value="Pectin lyase-like"/>
    <property type="match status" value="1"/>
</dbReference>
<keyword evidence="3" id="KW-1185">Reference proteome</keyword>
<dbReference type="InterPro" id="IPR012334">
    <property type="entry name" value="Pectin_lyas_fold"/>
</dbReference>
<protein>
    <submittedName>
        <fullName evidence="2">Ig-like domain-containing protein</fullName>
    </submittedName>
</protein>
<keyword evidence="1" id="KW-0732">Signal</keyword>
<gene>
    <name evidence="2" type="ORF">ACFL6M_01285</name>
</gene>
<proteinExistence type="predicted"/>
<name>A0ABV6YIP0_UNCEI</name>
<feature type="chain" id="PRO_5047380906" evidence="1">
    <location>
        <begin position="24"/>
        <end position="1000"/>
    </location>
</feature>
<dbReference type="EMBL" id="JBHPKH010000007">
    <property type="protein sequence ID" value="MFC1572207.1"/>
    <property type="molecule type" value="Genomic_DNA"/>
</dbReference>
<dbReference type="NCBIfam" id="TIGR04183">
    <property type="entry name" value="Por_Secre_tail"/>
    <property type="match status" value="1"/>
</dbReference>
<comment type="caution">
    <text evidence="2">The sequence shown here is derived from an EMBL/GenBank/DDBJ whole genome shotgun (WGS) entry which is preliminary data.</text>
</comment>
<dbReference type="InterPro" id="IPR011050">
    <property type="entry name" value="Pectin_lyase_fold/virulence"/>
</dbReference>
<dbReference type="PANTHER" id="PTHR11319:SF35">
    <property type="entry name" value="OUTER MEMBRANE PROTEIN PMPC-RELATED"/>
    <property type="match status" value="1"/>
</dbReference>
<dbReference type="InterPro" id="IPR026444">
    <property type="entry name" value="Secre_tail"/>
</dbReference>
<sequence>MSRRRNVLLIVLSLLSGIGGVSAETFVVDVGGSGDYPAIQPALDEAAPGDTILVLAGTYIGADNQNLDFGAKDLLVYATMGPDVTVIDGEGSGGGFVFNSGVTSDAVVQGFTLTGHDTGRALTIAGGDYPVIINCVIIHNDLSTGSGGGVLIQASSPTFVGCVFAENSCSAHGGGILIDGGAPSFTGCMIVGNHAQGRGGGLSIGNSADVALLSCTVTGNRADLAQASFRGGGLMVEGGANVLLERTIIWGNRADLGDDLFGVTGTTSNVVCSDVDAGGFMGGGSIVYGPNTIYDDPHFCRPAYCRELPWTDGTYTLAANSPCLPANSPCGLLIGAGEEGCSPVVVWTGGAGTIAWEDSLNWSTASLPGSGDNVQLTMGNVVLSTHAQIGSLTQCPENAADHDTLRITAGGVLETGVGAGSSRRVEQSDVFNDVTILDANSGAITSDTEEWPWDLPGSATFIMHGGYIQGLAGIELNGRFVYASEVLGYLRTPFLNRGVGGGSPPSGFHVQSGMLQIEAEFINEGLITVAEGADVQVNALLANEPGGMIAVAGGLFNQGTVDVAPGATLALPGAFENESDGELILTGNVTGGGLLTNTGLLLRNGAGSSVFGAQLQNHFDPGTGDRGIVRVMTGELSTNSFTSSGLVTVTNNARLEATGSFDLTAYGVLSGGGMVDVTQASFVNRGAVLPGSSPGALEFTGAYTTTSDSRLYIELSGTDPGVGYDQLLVDGTAQLGGALHVDVDDSFTPQLGDTFRIVTYTVPTKRSTPFDCMSGLQLTGSHYLAPATLPGAFALVVKDSLVMNQAPIAVPDTAWVFMDAPTVLHPLDNDIEPDGDARSLARLDLATTAGQAYIDSGASTLTYWPATGFVGEDALSYWVTDCLGAVDAAQVIIFVRDPAGVDPLPALPAAGRLHAPAPNPFHSGARLTFDVPRDGDARVVVYDLAGRQVQILARGRFAAGRYETTWFGRNTSGQTQLSGVYLVQLETAEHTESRKLTLIR</sequence>
<organism evidence="2 3">
    <name type="scientific">Eiseniibacteriota bacterium</name>
    <dbReference type="NCBI Taxonomy" id="2212470"/>
    <lineage>
        <taxon>Bacteria</taxon>
        <taxon>Candidatus Eiseniibacteriota</taxon>
    </lineage>
</organism>
<feature type="signal peptide" evidence="1">
    <location>
        <begin position="1"/>
        <end position="23"/>
    </location>
</feature>
<dbReference type="Gene3D" id="2.60.40.4070">
    <property type="match status" value="1"/>
</dbReference>
<reference evidence="2 3" key="1">
    <citation type="submission" date="2024-09" db="EMBL/GenBank/DDBJ databases">
        <authorList>
            <person name="D'Angelo T."/>
        </authorList>
    </citation>
    <scope>NUCLEOTIDE SEQUENCE [LARGE SCALE GENOMIC DNA]</scope>
    <source>
        <strain evidence="2">SAG AM-320-E07</strain>
    </source>
</reference>